<dbReference type="RefSeq" id="WP_212555358.1">
    <property type="nucleotide sequence ID" value="NZ_JAGXOE010000142.1"/>
</dbReference>
<keyword evidence="1" id="KW-1133">Transmembrane helix</keyword>
<evidence type="ECO:0000313" key="2">
    <source>
        <dbReference type="EMBL" id="MBS4104299.1"/>
    </source>
</evidence>
<evidence type="ECO:0000313" key="3">
    <source>
        <dbReference type="Proteomes" id="UP000676853"/>
    </source>
</evidence>
<reference evidence="2 3" key="1">
    <citation type="submission" date="2021-04" db="EMBL/GenBank/DDBJ databases">
        <title>Whole genome sequence analysis of a thiophenic sulfur metabolizing bacteria.</title>
        <authorList>
            <person name="Akhtar N."/>
            <person name="Akram J."/>
            <person name="Aslam A."/>
        </authorList>
    </citation>
    <scope>NUCLEOTIDE SEQUENCE [LARGE SCALE GENOMIC DNA]</scope>
    <source>
        <strain evidence="2 3">3OW</strain>
    </source>
</reference>
<feature type="transmembrane region" description="Helical" evidence="1">
    <location>
        <begin position="56"/>
        <end position="77"/>
    </location>
</feature>
<gene>
    <name evidence="2" type="ORF">KFZ73_24090</name>
</gene>
<protein>
    <submittedName>
        <fullName evidence="2">Uncharacterized protein</fullName>
    </submittedName>
</protein>
<comment type="caution">
    <text evidence="2">The sequence shown here is derived from an EMBL/GenBank/DDBJ whole genome shotgun (WGS) entry which is preliminary data.</text>
</comment>
<proteinExistence type="predicted"/>
<keyword evidence="1" id="KW-0472">Membrane</keyword>
<keyword evidence="1" id="KW-0812">Transmembrane</keyword>
<keyword evidence="3" id="KW-1185">Reference proteome</keyword>
<dbReference type="EMBL" id="JAGXOE010000142">
    <property type="protein sequence ID" value="MBS4104299.1"/>
    <property type="molecule type" value="Genomic_DNA"/>
</dbReference>
<dbReference type="Proteomes" id="UP000676853">
    <property type="component" value="Unassembled WGS sequence"/>
</dbReference>
<organism evidence="2 3">
    <name type="scientific">Tsukamurella paurometabola</name>
    <name type="common">Corynebacterium paurometabolum</name>
    <dbReference type="NCBI Taxonomy" id="2061"/>
    <lineage>
        <taxon>Bacteria</taxon>
        <taxon>Bacillati</taxon>
        <taxon>Actinomycetota</taxon>
        <taxon>Actinomycetes</taxon>
        <taxon>Mycobacteriales</taxon>
        <taxon>Tsukamurellaceae</taxon>
        <taxon>Tsukamurella</taxon>
    </lineage>
</organism>
<name>A0ABS5NJ21_TSUPA</name>
<feature type="transmembrane region" description="Helical" evidence="1">
    <location>
        <begin position="24"/>
        <end position="50"/>
    </location>
</feature>
<evidence type="ECO:0000256" key="1">
    <source>
        <dbReference type="SAM" id="Phobius"/>
    </source>
</evidence>
<accession>A0ABS5NJ21</accession>
<sequence>MMEAGGHAPPPPGRPTVVRGRYGLVLLIAAAAAVLFGLLAVACLALSIAPPDDDPALWPGAFILAVTGAVLCAALPLRILRCGRRIHLWASLDEIGFRTTDRERPGRATWDQVVALEYAKQDARGVVYTHVWTIRFDDRPPVTVRYPAGASVRPWYFRHLVRRLAPHVQVSGGWW</sequence>